<dbReference type="GO" id="GO:0005634">
    <property type="term" value="C:nucleus"/>
    <property type="evidence" value="ECO:0007669"/>
    <property type="project" value="UniProtKB-SubCell"/>
</dbReference>
<dbReference type="STRING" id="6182.A0A4Z2CPB7"/>
<keyword evidence="12" id="KW-1185">Reference proteome</keyword>
<evidence type="ECO:0000313" key="11">
    <source>
        <dbReference type="EMBL" id="TNN06046.1"/>
    </source>
</evidence>
<dbReference type="Gene3D" id="1.10.10.60">
    <property type="entry name" value="Homeodomain-like"/>
    <property type="match status" value="1"/>
</dbReference>
<dbReference type="FunFam" id="1.10.10.60:FF:000071">
    <property type="entry name" value="Retinal homeobox gene 2"/>
    <property type="match status" value="1"/>
</dbReference>
<evidence type="ECO:0000256" key="6">
    <source>
        <dbReference type="ARBA" id="ARBA00023242"/>
    </source>
</evidence>
<comment type="caution">
    <text evidence="11">The sequence shown here is derived from an EMBL/GenBank/DDBJ whole genome shotgun (WGS) entry which is preliminary data.</text>
</comment>
<dbReference type="CDD" id="cd00086">
    <property type="entry name" value="homeodomain"/>
    <property type="match status" value="1"/>
</dbReference>
<gene>
    <name evidence="11" type="ORF">EWB00_008672</name>
</gene>
<keyword evidence="2" id="KW-0805">Transcription regulation</keyword>
<evidence type="ECO:0000256" key="7">
    <source>
        <dbReference type="PROSITE-ProRule" id="PRU00108"/>
    </source>
</evidence>
<dbReference type="PROSITE" id="PS50071">
    <property type="entry name" value="HOMEOBOX_2"/>
    <property type="match status" value="1"/>
</dbReference>
<keyword evidence="3 7" id="KW-0238">DNA-binding</keyword>
<comment type="subcellular location">
    <subcellularLocation>
        <location evidence="1 7 8">Nucleus</location>
    </subcellularLocation>
</comment>
<dbReference type="Pfam" id="PF00046">
    <property type="entry name" value="Homeodomain"/>
    <property type="match status" value="1"/>
</dbReference>
<dbReference type="EMBL" id="SKCS01000485">
    <property type="protein sequence ID" value="TNN06046.1"/>
    <property type="molecule type" value="Genomic_DNA"/>
</dbReference>
<keyword evidence="5" id="KW-0804">Transcription</keyword>
<evidence type="ECO:0000259" key="10">
    <source>
        <dbReference type="PROSITE" id="PS50071"/>
    </source>
</evidence>
<feature type="domain" description="Homeobox" evidence="10">
    <location>
        <begin position="201"/>
        <end position="261"/>
    </location>
</feature>
<feature type="DNA-binding region" description="Homeobox" evidence="7">
    <location>
        <begin position="203"/>
        <end position="262"/>
    </location>
</feature>
<evidence type="ECO:0000256" key="9">
    <source>
        <dbReference type="SAM" id="MobiDB-lite"/>
    </source>
</evidence>
<keyword evidence="4 7" id="KW-0371">Homeobox</keyword>
<dbReference type="PANTHER" id="PTHR46271">
    <property type="entry name" value="HOMEOBOX PROTEIN, PUTATIVE-RELATED"/>
    <property type="match status" value="1"/>
</dbReference>
<sequence>MKSNSFNECSSSVYYSNLQNDSLKDMSNVCAQNSFFGIASLLGFNARRSRNDIDLYKISNISENIYGSSSFDSNIIDYVQLNPTSEWFNSQVKSKFSNFPVLNNNSHFPSSHSNSVTPPNLFANDIDKNEVLNTNEVGIEIKSFKSKLQSRQPTSSINDETSATRANNISDKNKIKSCITPNHHHLHHQQQRQHEQHSIDRKHRRNRTTFTTFQLHELECAFEHSHYPDVLNREELAAKIKLPEVRVQVWFQNRRAKWRRQEKQEAIIHTKNLEEALPYLRKNKTSAVINSLKSEMQLSNLTHQGYLSKVPEIQSFCFETNQSLNKFPSSVYEQPLSNSTQKCDLVSKLVNPLQAVFIPNDFLKSHVLHENR</sequence>
<dbReference type="GO" id="GO:0000978">
    <property type="term" value="F:RNA polymerase II cis-regulatory region sequence-specific DNA binding"/>
    <property type="evidence" value="ECO:0007669"/>
    <property type="project" value="TreeGrafter"/>
</dbReference>
<name>A0A4Z2CPB7_SCHJA</name>
<dbReference type="PANTHER" id="PTHR46271:SF4">
    <property type="entry name" value="HOMEOBOX PROTEIN, PUTATIVE-RELATED"/>
    <property type="match status" value="1"/>
</dbReference>
<keyword evidence="6 7" id="KW-0539">Nucleus</keyword>
<evidence type="ECO:0000256" key="2">
    <source>
        <dbReference type="ARBA" id="ARBA00023015"/>
    </source>
</evidence>
<dbReference type="InterPro" id="IPR043562">
    <property type="entry name" value="RAX/RAX2"/>
</dbReference>
<dbReference type="GO" id="GO:0000981">
    <property type="term" value="F:DNA-binding transcription factor activity, RNA polymerase II-specific"/>
    <property type="evidence" value="ECO:0007669"/>
    <property type="project" value="InterPro"/>
</dbReference>
<evidence type="ECO:0000256" key="5">
    <source>
        <dbReference type="ARBA" id="ARBA00023163"/>
    </source>
</evidence>
<evidence type="ECO:0000256" key="8">
    <source>
        <dbReference type="RuleBase" id="RU000682"/>
    </source>
</evidence>
<protein>
    <submittedName>
        <fullName evidence="11">Retinal homeobox protein Rax</fullName>
    </submittedName>
</protein>
<organism evidence="11 12">
    <name type="scientific">Schistosoma japonicum</name>
    <name type="common">Blood fluke</name>
    <dbReference type="NCBI Taxonomy" id="6182"/>
    <lineage>
        <taxon>Eukaryota</taxon>
        <taxon>Metazoa</taxon>
        <taxon>Spiralia</taxon>
        <taxon>Lophotrochozoa</taxon>
        <taxon>Platyhelminthes</taxon>
        <taxon>Trematoda</taxon>
        <taxon>Digenea</taxon>
        <taxon>Strigeidida</taxon>
        <taxon>Schistosomatoidea</taxon>
        <taxon>Schistosomatidae</taxon>
        <taxon>Schistosoma</taxon>
    </lineage>
</organism>
<proteinExistence type="predicted"/>
<dbReference type="Proteomes" id="UP000311919">
    <property type="component" value="Unassembled WGS sequence"/>
</dbReference>
<evidence type="ECO:0000256" key="3">
    <source>
        <dbReference type="ARBA" id="ARBA00023125"/>
    </source>
</evidence>
<dbReference type="PROSITE" id="PS00027">
    <property type="entry name" value="HOMEOBOX_1"/>
    <property type="match status" value="1"/>
</dbReference>
<dbReference type="InterPro" id="IPR017970">
    <property type="entry name" value="Homeobox_CS"/>
</dbReference>
<dbReference type="SMART" id="SM00389">
    <property type="entry name" value="HOX"/>
    <property type="match status" value="1"/>
</dbReference>
<dbReference type="SUPFAM" id="SSF46689">
    <property type="entry name" value="Homeodomain-like"/>
    <property type="match status" value="1"/>
</dbReference>
<accession>A0A4Z2CPB7</accession>
<evidence type="ECO:0000313" key="12">
    <source>
        <dbReference type="Proteomes" id="UP000311919"/>
    </source>
</evidence>
<evidence type="ECO:0000256" key="1">
    <source>
        <dbReference type="ARBA" id="ARBA00004123"/>
    </source>
</evidence>
<dbReference type="AlphaFoldDB" id="A0A4Z2CPB7"/>
<dbReference type="InterPro" id="IPR001356">
    <property type="entry name" value="HD"/>
</dbReference>
<dbReference type="GO" id="GO:0045944">
    <property type="term" value="P:positive regulation of transcription by RNA polymerase II"/>
    <property type="evidence" value="ECO:0007669"/>
    <property type="project" value="InterPro"/>
</dbReference>
<evidence type="ECO:0000256" key="4">
    <source>
        <dbReference type="ARBA" id="ARBA00023155"/>
    </source>
</evidence>
<dbReference type="InterPro" id="IPR009057">
    <property type="entry name" value="Homeodomain-like_sf"/>
</dbReference>
<reference evidence="11 12" key="1">
    <citation type="submission" date="2019-03" db="EMBL/GenBank/DDBJ databases">
        <title>An improved genome assembly of the fluke Schistosoma japonicum.</title>
        <authorList>
            <person name="Hu W."/>
            <person name="Luo F."/>
            <person name="Yin M."/>
            <person name="Mo X."/>
            <person name="Sun C."/>
            <person name="Wu Q."/>
            <person name="Zhu B."/>
            <person name="Xiang M."/>
            <person name="Wang J."/>
            <person name="Wang Y."/>
            <person name="Zhang T."/>
            <person name="Xu B."/>
            <person name="Zheng H."/>
            <person name="Feng Z."/>
        </authorList>
    </citation>
    <scope>NUCLEOTIDE SEQUENCE [LARGE SCALE GENOMIC DNA]</scope>
    <source>
        <strain evidence="11">HuSjv2</strain>
        <tissue evidence="11">Worms</tissue>
    </source>
</reference>
<dbReference type="OrthoDB" id="6159439at2759"/>
<feature type="region of interest" description="Disordered" evidence="9">
    <location>
        <begin position="184"/>
        <end position="205"/>
    </location>
</feature>